<protein>
    <submittedName>
        <fullName evidence="4">Uncharacterized protein</fullName>
    </submittedName>
</protein>
<name>A0ABD2PQR9_9PLAT</name>
<keyword evidence="2" id="KW-0560">Oxidoreductase</keyword>
<comment type="caution">
    <text evidence="4">The sequence shown here is derived from an EMBL/GenBank/DDBJ whole genome shotgun (WGS) entry which is preliminary data.</text>
</comment>
<sequence length="193" mass="21402">MYESLPFKNKARLYTYTCDLRSTDQIDKMALSIMDDVGVVTILVNNAGIVYGKYLMDLSYDEFTNVISVNLLAHFYLIQKFLPNMLGEAFPKYAQLKSDAHRHKQDKSKKPVYVDPSCATKPARGHIVCINSVAGCVPAPGLSDYCASKAGAILLSEGLREELDFAGLSNQVKVTNIMPYFINTGMFNGTHSK</sequence>
<dbReference type="InterPro" id="IPR002347">
    <property type="entry name" value="SDR_fam"/>
</dbReference>
<evidence type="ECO:0000256" key="3">
    <source>
        <dbReference type="RuleBase" id="RU000363"/>
    </source>
</evidence>
<dbReference type="SUPFAM" id="SSF51735">
    <property type="entry name" value="NAD(P)-binding Rossmann-fold domains"/>
    <property type="match status" value="1"/>
</dbReference>
<evidence type="ECO:0000256" key="1">
    <source>
        <dbReference type="ARBA" id="ARBA00006484"/>
    </source>
</evidence>
<dbReference type="InterPro" id="IPR020904">
    <property type="entry name" value="Sc_DH/Rdtase_CS"/>
</dbReference>
<dbReference type="AlphaFoldDB" id="A0ABD2PQR9"/>
<evidence type="ECO:0000313" key="4">
    <source>
        <dbReference type="EMBL" id="KAL3308076.1"/>
    </source>
</evidence>
<dbReference type="PROSITE" id="PS00061">
    <property type="entry name" value="ADH_SHORT"/>
    <property type="match status" value="1"/>
</dbReference>
<dbReference type="InterPro" id="IPR036291">
    <property type="entry name" value="NAD(P)-bd_dom_sf"/>
</dbReference>
<dbReference type="Proteomes" id="UP001626550">
    <property type="component" value="Unassembled WGS sequence"/>
</dbReference>
<proteinExistence type="inferred from homology"/>
<keyword evidence="5" id="KW-1185">Reference proteome</keyword>
<dbReference type="PRINTS" id="PR00080">
    <property type="entry name" value="SDRFAMILY"/>
</dbReference>
<organism evidence="4 5">
    <name type="scientific">Cichlidogyrus casuarinus</name>
    <dbReference type="NCBI Taxonomy" id="1844966"/>
    <lineage>
        <taxon>Eukaryota</taxon>
        <taxon>Metazoa</taxon>
        <taxon>Spiralia</taxon>
        <taxon>Lophotrochozoa</taxon>
        <taxon>Platyhelminthes</taxon>
        <taxon>Monogenea</taxon>
        <taxon>Monopisthocotylea</taxon>
        <taxon>Dactylogyridea</taxon>
        <taxon>Ancyrocephalidae</taxon>
        <taxon>Cichlidogyrus</taxon>
    </lineage>
</organism>
<dbReference type="Pfam" id="PF00106">
    <property type="entry name" value="adh_short"/>
    <property type="match status" value="2"/>
</dbReference>
<evidence type="ECO:0000313" key="5">
    <source>
        <dbReference type="Proteomes" id="UP001626550"/>
    </source>
</evidence>
<evidence type="ECO:0000256" key="2">
    <source>
        <dbReference type="ARBA" id="ARBA00023002"/>
    </source>
</evidence>
<dbReference type="GO" id="GO:0016491">
    <property type="term" value="F:oxidoreductase activity"/>
    <property type="evidence" value="ECO:0007669"/>
    <property type="project" value="UniProtKB-KW"/>
</dbReference>
<comment type="similarity">
    <text evidence="1 3">Belongs to the short-chain dehydrogenases/reductases (SDR) family.</text>
</comment>
<dbReference type="PRINTS" id="PR00081">
    <property type="entry name" value="GDHRDH"/>
</dbReference>
<accession>A0ABD2PQR9</accession>
<gene>
    <name evidence="4" type="ORF">Ciccas_013398</name>
</gene>
<dbReference type="PANTHER" id="PTHR24322:SF736">
    <property type="entry name" value="RETINOL DEHYDROGENASE 10"/>
    <property type="match status" value="1"/>
</dbReference>
<reference evidence="4 5" key="1">
    <citation type="submission" date="2024-11" db="EMBL/GenBank/DDBJ databases">
        <title>Adaptive evolution of stress response genes in parasites aligns with host niche diversity.</title>
        <authorList>
            <person name="Hahn C."/>
            <person name="Resl P."/>
        </authorList>
    </citation>
    <scope>NUCLEOTIDE SEQUENCE [LARGE SCALE GENOMIC DNA]</scope>
    <source>
        <strain evidence="4">EGGRZ-B1_66</strain>
        <tissue evidence="4">Body</tissue>
    </source>
</reference>
<dbReference type="Gene3D" id="3.40.50.720">
    <property type="entry name" value="NAD(P)-binding Rossmann-like Domain"/>
    <property type="match status" value="1"/>
</dbReference>
<dbReference type="EMBL" id="JBJKFK010005921">
    <property type="protein sequence ID" value="KAL3308076.1"/>
    <property type="molecule type" value="Genomic_DNA"/>
</dbReference>
<dbReference type="PANTHER" id="PTHR24322">
    <property type="entry name" value="PKSB"/>
    <property type="match status" value="1"/>
</dbReference>